<sequence>MKLCSFLGMKSRSRALAISGIPASCAVSGVGWPKAESGADESQREGGNSLRTEWYQIAPQFEILVWILGIILLLFVLYMIARMILGRRGTDDDPLVVSDPKAIREILDQAADRQSRFEIRIQHGMLIDKLLSSQVVAVNRTRLTIELPANIRPGKALVGLGVEAYVTGSGTQGKTFYSFPATILSVEKTEHKAARLDLSMPSLLQRFSRRSALRTEVPDGFFVGLMVWVPEDSTLPESFTPEALGTPAQAWRAEDALPGKPPVRLLDLSGNGLRLGGLSIPTAGRDLVAEKQMLIVHLDLKDPSGGEPTSHWLTCEVRNENRLQQGLLDVGLRIVAYGEEEIDGFQWRRLPTGEEVPVLGEWVFRYHLIAHRQAKAEEQKRET</sequence>
<proteinExistence type="predicted"/>
<dbReference type="EMBL" id="ATHI01000026">
    <property type="protein sequence ID" value="EPR32851.1"/>
    <property type="molecule type" value="Genomic_DNA"/>
</dbReference>
<feature type="transmembrane region" description="Helical" evidence="1">
    <location>
        <begin position="63"/>
        <end position="81"/>
    </location>
</feature>
<dbReference type="PATRIC" id="fig|1121439.3.peg.1641"/>
<protein>
    <recommendedName>
        <fullName evidence="4">Type IV pilus assembly PilZ</fullName>
    </recommendedName>
</protein>
<name>S7T8E8_9BACT</name>
<evidence type="ECO:0000313" key="2">
    <source>
        <dbReference type="EMBL" id="EPR32851.1"/>
    </source>
</evidence>
<gene>
    <name evidence="2" type="ORF">dsat_0292</name>
</gene>
<dbReference type="AlphaFoldDB" id="S7T8E8"/>
<evidence type="ECO:0000313" key="3">
    <source>
        <dbReference type="Proteomes" id="UP000014975"/>
    </source>
</evidence>
<keyword evidence="1" id="KW-1133">Transmembrane helix</keyword>
<dbReference type="Proteomes" id="UP000014975">
    <property type="component" value="Unassembled WGS sequence"/>
</dbReference>
<evidence type="ECO:0008006" key="4">
    <source>
        <dbReference type="Google" id="ProtNLM"/>
    </source>
</evidence>
<dbReference type="eggNOG" id="ENOG5031DKP">
    <property type="taxonomic scope" value="Bacteria"/>
</dbReference>
<keyword evidence="3" id="KW-1185">Reference proteome</keyword>
<accession>S7T8E8</accession>
<keyword evidence="1" id="KW-0472">Membrane</keyword>
<keyword evidence="1" id="KW-0812">Transmembrane</keyword>
<comment type="caution">
    <text evidence="2">The sequence shown here is derived from an EMBL/GenBank/DDBJ whole genome shotgun (WGS) entry which is preliminary data.</text>
</comment>
<organism evidence="2 3">
    <name type="scientific">Alkalidesulfovibrio alkalitolerans DSM 16529</name>
    <dbReference type="NCBI Taxonomy" id="1121439"/>
    <lineage>
        <taxon>Bacteria</taxon>
        <taxon>Pseudomonadati</taxon>
        <taxon>Thermodesulfobacteriota</taxon>
        <taxon>Desulfovibrionia</taxon>
        <taxon>Desulfovibrionales</taxon>
        <taxon>Desulfovibrionaceae</taxon>
        <taxon>Alkalidesulfovibrio</taxon>
    </lineage>
</organism>
<evidence type="ECO:0000256" key="1">
    <source>
        <dbReference type="SAM" id="Phobius"/>
    </source>
</evidence>
<reference evidence="2 3" key="1">
    <citation type="journal article" date="2013" name="Genome Announc.">
        <title>Draft genome sequences for three mercury-methylating, sulfate-reducing bacteria.</title>
        <authorList>
            <person name="Brown S.D."/>
            <person name="Hurt R.A.Jr."/>
            <person name="Gilmour C.C."/>
            <person name="Elias D.A."/>
        </authorList>
    </citation>
    <scope>NUCLEOTIDE SEQUENCE [LARGE SCALE GENOMIC DNA]</scope>
    <source>
        <strain evidence="2 3">DSM 16529</strain>
    </source>
</reference>